<feature type="compositionally biased region" description="Polar residues" evidence="1">
    <location>
        <begin position="289"/>
        <end position="308"/>
    </location>
</feature>
<feature type="compositionally biased region" description="Basic and acidic residues" evidence="1">
    <location>
        <begin position="196"/>
        <end position="220"/>
    </location>
</feature>
<dbReference type="AlphaFoldDB" id="A0AAJ7LQF7"/>
<dbReference type="KEGG" id="lcf:108880680"/>
<dbReference type="RefSeq" id="XP_018527823.1">
    <property type="nucleotide sequence ID" value="XM_018672307.2"/>
</dbReference>
<name>A0AAJ7LQF7_LATCA</name>
<feature type="region of interest" description="Disordered" evidence="1">
    <location>
        <begin position="606"/>
        <end position="629"/>
    </location>
</feature>
<dbReference type="InterPro" id="IPR029355">
    <property type="entry name" value="Pro-rich_19"/>
</dbReference>
<proteinExistence type="predicted"/>
<reference evidence="3 4" key="1">
    <citation type="submission" date="2025-04" db="UniProtKB">
        <authorList>
            <consortium name="RefSeq"/>
        </authorList>
    </citation>
    <scope>IDENTIFICATION</scope>
    <source>
        <tissue evidence="3 4">Brain</tissue>
    </source>
</reference>
<evidence type="ECO:0000256" key="1">
    <source>
        <dbReference type="SAM" id="MobiDB-lite"/>
    </source>
</evidence>
<dbReference type="Pfam" id="PF15455">
    <property type="entry name" value="Pro-rich_19"/>
    <property type="match status" value="1"/>
</dbReference>
<dbReference type="GeneID" id="108880680"/>
<dbReference type="PANTHER" id="PTHR37346:SF1">
    <property type="entry name" value="PROLINE-RICH PROTEIN 19"/>
    <property type="match status" value="1"/>
</dbReference>
<feature type="compositionally biased region" description="Polar residues" evidence="1">
    <location>
        <begin position="228"/>
        <end position="240"/>
    </location>
</feature>
<feature type="compositionally biased region" description="Basic and acidic residues" evidence="1">
    <location>
        <begin position="60"/>
        <end position="73"/>
    </location>
</feature>
<evidence type="ECO:0000313" key="2">
    <source>
        <dbReference type="Proteomes" id="UP000694890"/>
    </source>
</evidence>
<accession>A0AAJ7LQF7</accession>
<organism evidence="2 3">
    <name type="scientific">Lates calcarifer</name>
    <name type="common">Barramundi</name>
    <name type="synonym">Holocentrus calcarifer</name>
    <dbReference type="NCBI Taxonomy" id="8187"/>
    <lineage>
        <taxon>Eukaryota</taxon>
        <taxon>Metazoa</taxon>
        <taxon>Chordata</taxon>
        <taxon>Craniata</taxon>
        <taxon>Vertebrata</taxon>
        <taxon>Euteleostomi</taxon>
        <taxon>Actinopterygii</taxon>
        <taxon>Neopterygii</taxon>
        <taxon>Teleostei</taxon>
        <taxon>Neoteleostei</taxon>
        <taxon>Acanthomorphata</taxon>
        <taxon>Carangaria</taxon>
        <taxon>Carangaria incertae sedis</taxon>
        <taxon>Centropomidae</taxon>
        <taxon>Lates</taxon>
    </lineage>
</organism>
<dbReference type="RefSeq" id="XP_018527821.1">
    <property type="nucleotide sequence ID" value="XM_018672305.2"/>
</dbReference>
<feature type="compositionally biased region" description="Polar residues" evidence="1">
    <location>
        <begin position="606"/>
        <end position="627"/>
    </location>
</feature>
<feature type="region of interest" description="Disordered" evidence="1">
    <location>
        <begin position="289"/>
        <end position="334"/>
    </location>
</feature>
<feature type="compositionally biased region" description="Basic and acidic residues" evidence="1">
    <location>
        <begin position="151"/>
        <end position="166"/>
    </location>
</feature>
<sequence length="675" mass="76798">MRRMCGRASTDRENILHIFNKHSEPTDKNCCSVNRFTAGCKCLNKTDGQHKMKRLRTRKERSQMRGGEREASKTKLYHHHCRRQSSKDTAHFHSCCHSSCHCPSRRDVPFPNVVPAAQEPSIITDSRLIGHHGLFNHEVKSVHIERLLSEQRKQEKSGQKAQEKNHAISHPSLTPHIPFPLPSNDLLGADTDEVVPFEKKAESATDTHDDCQEKEKKISHGSDITPGQRPQQQPDLPSGSYKSLNVVIIKSMKANSVMPEKYRESQLTPTISRDTVKMLNKNIKTRMASTLKPTAKNQEPPAHQTQAHGLSPSPLQLYHSPTADNFGIQHRRQDPGSVSKCVSTVAARLCDGLHFPLMRRRNLVAESREVLLKALRERHGPRLQENLFRQQQHLSSGTDLTKAVRDHILELSMIDEDELLPTAFQAKSARQPCFDTHKTTSFKMRSMRFNWKSSLQPHQNMEQISEWLTSPVDTSASLLDDILRPSCSPQFCMDFEPSGASACDHLSALSPTSCWGEKASASQLWDSSNRPKSKELFTLDSFDNSFMNHTRAARERSHGPQHNDSNIQPFFPYQTELPDRHSAEPMHFAQERDPSETDRYSFTRTFPTQSHNPNQSNRFQTSNQFSHPASCPPLRSYHTDMTFYPPSHMLERSPAPPLSSLPSPELWSFPPMRLY</sequence>
<protein>
    <submittedName>
        <fullName evidence="3 4">Uncharacterized protein si:dkey-250k15.4</fullName>
    </submittedName>
</protein>
<dbReference type="Proteomes" id="UP000694890">
    <property type="component" value="Linkage group LG15"/>
</dbReference>
<evidence type="ECO:0000313" key="3">
    <source>
        <dbReference type="RefSeq" id="XP_018527821.1"/>
    </source>
</evidence>
<feature type="region of interest" description="Disordered" evidence="1">
    <location>
        <begin position="151"/>
        <end position="240"/>
    </location>
</feature>
<feature type="region of interest" description="Disordered" evidence="1">
    <location>
        <begin position="58"/>
        <end position="79"/>
    </location>
</feature>
<gene>
    <name evidence="3 4" type="primary">si:dkey-250k15.4</name>
</gene>
<evidence type="ECO:0000313" key="4">
    <source>
        <dbReference type="RefSeq" id="XP_018527823.1"/>
    </source>
</evidence>
<dbReference type="PANTHER" id="PTHR37346">
    <property type="entry name" value="PROLINE-RICH PROTEIN 19"/>
    <property type="match status" value="1"/>
</dbReference>